<dbReference type="InterPro" id="IPR038718">
    <property type="entry name" value="SNF2-like_sf"/>
</dbReference>
<dbReference type="Gene3D" id="3.40.50.10810">
    <property type="entry name" value="Tandem AAA-ATPase domain"/>
    <property type="match status" value="1"/>
</dbReference>
<feature type="domain" description="Helicase ATP-binding" evidence="5">
    <location>
        <begin position="101"/>
        <end position="287"/>
    </location>
</feature>
<dbReference type="EMBL" id="HBFR01008542">
    <property type="protein sequence ID" value="CAD8879001.1"/>
    <property type="molecule type" value="Transcribed_RNA"/>
</dbReference>
<dbReference type="Pfam" id="PF00271">
    <property type="entry name" value="Helicase_C"/>
    <property type="match status" value="1"/>
</dbReference>
<dbReference type="InterPro" id="IPR049730">
    <property type="entry name" value="SNF2/RAD54-like_C"/>
</dbReference>
<dbReference type="GO" id="GO:0140658">
    <property type="term" value="F:ATP-dependent chromatin remodeler activity"/>
    <property type="evidence" value="ECO:0007669"/>
    <property type="project" value="TreeGrafter"/>
</dbReference>
<evidence type="ECO:0000256" key="1">
    <source>
        <dbReference type="ARBA" id="ARBA00004123"/>
    </source>
</evidence>
<feature type="compositionally biased region" description="Basic and acidic residues" evidence="4">
    <location>
        <begin position="736"/>
        <end position="747"/>
    </location>
</feature>
<keyword evidence="3" id="KW-0539">Nucleus</keyword>
<dbReference type="GO" id="GO:0005524">
    <property type="term" value="F:ATP binding"/>
    <property type="evidence" value="ECO:0007669"/>
    <property type="project" value="InterPro"/>
</dbReference>
<feature type="compositionally biased region" description="Basic residues" evidence="4">
    <location>
        <begin position="783"/>
        <end position="801"/>
    </location>
</feature>
<keyword evidence="2" id="KW-0378">Hydrolase</keyword>
<dbReference type="InterPro" id="IPR000330">
    <property type="entry name" value="SNF2_N"/>
</dbReference>
<dbReference type="GO" id="GO:0042393">
    <property type="term" value="F:histone binding"/>
    <property type="evidence" value="ECO:0007669"/>
    <property type="project" value="TreeGrafter"/>
</dbReference>
<proteinExistence type="predicted"/>
<gene>
    <name evidence="7" type="ORF">CHYS00102_LOCUS6185</name>
</gene>
<protein>
    <submittedName>
        <fullName evidence="7">Uncharacterized protein</fullName>
    </submittedName>
</protein>
<evidence type="ECO:0000256" key="4">
    <source>
        <dbReference type="SAM" id="MobiDB-lite"/>
    </source>
</evidence>
<dbReference type="Gene3D" id="1.10.10.60">
    <property type="entry name" value="Homeodomain-like"/>
    <property type="match status" value="1"/>
</dbReference>
<accession>A0A7S1B9C3</accession>
<dbReference type="PROSITE" id="PS51194">
    <property type="entry name" value="HELICASE_CTER"/>
    <property type="match status" value="1"/>
</dbReference>
<dbReference type="GO" id="GO:0000785">
    <property type="term" value="C:chromatin"/>
    <property type="evidence" value="ECO:0007669"/>
    <property type="project" value="TreeGrafter"/>
</dbReference>
<dbReference type="InterPro" id="IPR027417">
    <property type="entry name" value="P-loop_NTPase"/>
</dbReference>
<evidence type="ECO:0000259" key="6">
    <source>
        <dbReference type="PROSITE" id="PS51194"/>
    </source>
</evidence>
<evidence type="ECO:0000256" key="2">
    <source>
        <dbReference type="ARBA" id="ARBA00022801"/>
    </source>
</evidence>
<dbReference type="SMART" id="SM00490">
    <property type="entry name" value="HELICc"/>
    <property type="match status" value="1"/>
</dbReference>
<feature type="domain" description="Helicase C-terminal" evidence="6">
    <location>
        <begin position="434"/>
        <end position="585"/>
    </location>
</feature>
<feature type="region of interest" description="Disordered" evidence="4">
    <location>
        <begin position="736"/>
        <end position="804"/>
    </location>
</feature>
<evidence type="ECO:0000313" key="7">
    <source>
        <dbReference type="EMBL" id="CAD8879001.1"/>
    </source>
</evidence>
<dbReference type="InterPro" id="IPR001650">
    <property type="entry name" value="Helicase_C-like"/>
</dbReference>
<dbReference type="InterPro" id="IPR014001">
    <property type="entry name" value="Helicase_ATP-bd"/>
</dbReference>
<organism evidence="7">
    <name type="scientific">Corethron hystrix</name>
    <dbReference type="NCBI Taxonomy" id="216773"/>
    <lineage>
        <taxon>Eukaryota</taxon>
        <taxon>Sar</taxon>
        <taxon>Stramenopiles</taxon>
        <taxon>Ochrophyta</taxon>
        <taxon>Bacillariophyta</taxon>
        <taxon>Coscinodiscophyceae</taxon>
        <taxon>Corethrophycidae</taxon>
        <taxon>Corethrales</taxon>
        <taxon>Corethraceae</taxon>
        <taxon>Corethron</taxon>
    </lineage>
</organism>
<comment type="subcellular location">
    <subcellularLocation>
        <location evidence="1">Nucleus</location>
    </subcellularLocation>
</comment>
<dbReference type="PANTHER" id="PTHR45623">
    <property type="entry name" value="CHROMODOMAIN-HELICASE-DNA-BINDING PROTEIN 3-RELATED-RELATED"/>
    <property type="match status" value="1"/>
</dbReference>
<dbReference type="Gene3D" id="3.40.50.300">
    <property type="entry name" value="P-loop containing nucleotide triphosphate hydrolases"/>
    <property type="match status" value="1"/>
</dbReference>
<dbReference type="GO" id="GO:0003677">
    <property type="term" value="F:DNA binding"/>
    <property type="evidence" value="ECO:0007669"/>
    <property type="project" value="TreeGrafter"/>
</dbReference>
<feature type="compositionally biased region" description="Basic and acidic residues" evidence="4">
    <location>
        <begin position="754"/>
        <end position="771"/>
    </location>
</feature>
<dbReference type="CDD" id="cd18793">
    <property type="entry name" value="SF2_C_SNF"/>
    <property type="match status" value="1"/>
</dbReference>
<dbReference type="SUPFAM" id="SSF52540">
    <property type="entry name" value="P-loop containing nucleoside triphosphate hydrolases"/>
    <property type="match status" value="2"/>
</dbReference>
<dbReference type="PANTHER" id="PTHR45623:SF11">
    <property type="entry name" value="KISMET, ISOFORM C"/>
    <property type="match status" value="1"/>
</dbReference>
<dbReference type="GO" id="GO:0016887">
    <property type="term" value="F:ATP hydrolysis activity"/>
    <property type="evidence" value="ECO:0007669"/>
    <property type="project" value="TreeGrafter"/>
</dbReference>
<dbReference type="Pfam" id="PF00176">
    <property type="entry name" value="SNF2-rel_dom"/>
    <property type="match status" value="1"/>
</dbReference>
<name>A0A7S1B9C3_9STRA</name>
<evidence type="ECO:0000259" key="5">
    <source>
        <dbReference type="PROSITE" id="PS51192"/>
    </source>
</evidence>
<dbReference type="GO" id="GO:0003682">
    <property type="term" value="F:chromatin binding"/>
    <property type="evidence" value="ECO:0007669"/>
    <property type="project" value="TreeGrafter"/>
</dbReference>
<sequence length="1684" mass="190527">MYACKYKGMTSSDLYWEYWRDIKSNFVDLAEDFWLRQAYEPLFETNARRPRPHIKEFQKLTTSPSFAVSTKLRPGGPPVDPKTQTNFKLRGYQLEGVNWLLWNWWGNRSCILADEMGLGKTIQTVATLVQLDKMDATQVRGPFLMVAPLTLLQQWASEVAVWAPDFNTVVYHGSADARAYIVQQEFYWNAGSVGSKPQATRLKRQSVTKFNLLLTTYEVVLKDIHVLSKITWKALIVDEAHRLKNTQSRLFRELNSVPRDWCLLLTGTPLQNSTEELWALLNFANGDAFSSKETFCEKFGQLKQSQQVKDLHGMLKPFLLRRVKEDVEKSLPPKEETILEVTLTPTQKAYYKAIYEKNTNFLFKGSKKSNAPSLMNIMMELRKCCNHPFLIRGIEDRILEEAAVLAHKANPDQPTDPSAIFSEQLVKSSGKMVILDKLLPKLKQGGHKVLIFSQMVRCLDLLQEFLRVKRYKFERLDGSTGAGARAAAVARFNQPRHDRFVMLLSTRAGGLGLNLTSANTVIIFDSDWNPQNDLQAMARAHRIGQTRSVHVYRFLTKKTYEMHMFHQASLKLGLDRAVLAHQRQEEGETKKMSQVDQAKEIDQLLKKGAYDVFRDEDDSENNKFMETDIDEIMARSSRTVTYGGENKGQLSSGLGSFSKASFVSADNTEDIDLNDPDFWQKAIGLDAPPEGHDDETSLLLAGLENKRSRKQVQVFDPYADEHKAEKLRQEKKDIAARLEKEEKDKARSERKKRKAEEKRLRRQDRHSDGKISKSTLGGTLGSSKKHKHKLHDKKKDKKSRRVAHEEPVIDKVKQVWDSTLRQNIIQALLRFGFHRFCKIRIQTGLTAMPIQDLEVFCRALLLQLGLSCTVPLLTNFQNPAHPDDATTEALLRPFLHLPGGEWVGQALVCALRVRQEIVQGERFIRLPRTLMDMSFLQKLQSGTARRALLRLAFMSKFNAIMEGVLDEVLQGLGSEDLGKRGCPKDLSSLDVDLKFYYLTIEEVFHGFSRLSERHSYHVVNHPGRPEQSWASPAAWWDNDCDLGLLVGTFIHGFGNYAAMHADDHLPFANRIATFARQNPHHAKSYTRYQKAAASAESVFKHGKTTTGKSLVGKEDAERVPEITAIGDRPSHGLDLESLALALRQDVDDGMASVAAELKQTHTLSEDRTWLYQEENYFASSLPMPDARVLDHLLAWLVTSYEASIFDKEPSFSSRYIFCESDTLLSPGHQDRRILQDHVDNACPEAVIEYNQNFVLDKFKTQNQDSTYLFSRLELAPENSYINIGFDRKIGKSLDSSDYVSGTATVGLATAMDSSSLKRGPGVPSNLTRFGITSLLLANAETIKKVGAESSDKSKDLIWKDVKQRATFCTIILRHGGCVHGTSSEDATIVHSDVLEALHGSGNDISTVKSTSSKTAVPLFSAKNVLELMRHAGSEEEMTGAKVIKYLEDELLPHCVRLCLQGVRGKWSSKTELPHNLKNDDLGKIVSIHDHELRTQLSPLPDPWLPLSHHGDGAITRALVLLRRVRLLKCVRWITGGNVPRAKLVAFLRGTFMRRSVIELPVWWCPWVHDLALLVGTASFGLLSLKKMRTPGLGIAQITKPAIEKFIREVFVEGKKLPRHILKCSDAVETWVEEEKHKFPSAMTVERRISMMCSKLSEKYAHKIDGDSCYNELPFFDQGAWPAKT</sequence>
<dbReference type="GO" id="GO:0005634">
    <property type="term" value="C:nucleus"/>
    <property type="evidence" value="ECO:0007669"/>
    <property type="project" value="UniProtKB-SubCell"/>
</dbReference>
<dbReference type="SMART" id="SM00487">
    <property type="entry name" value="DEXDc"/>
    <property type="match status" value="1"/>
</dbReference>
<reference evidence="7" key="1">
    <citation type="submission" date="2021-01" db="EMBL/GenBank/DDBJ databases">
        <authorList>
            <person name="Corre E."/>
            <person name="Pelletier E."/>
            <person name="Niang G."/>
            <person name="Scheremetjew M."/>
            <person name="Finn R."/>
            <person name="Kale V."/>
            <person name="Holt S."/>
            <person name="Cochrane G."/>
            <person name="Meng A."/>
            <person name="Brown T."/>
            <person name="Cohen L."/>
        </authorList>
    </citation>
    <scope>NUCLEOTIDE SEQUENCE</scope>
    <source>
        <strain evidence="7">308</strain>
    </source>
</reference>
<evidence type="ECO:0000256" key="3">
    <source>
        <dbReference type="ARBA" id="ARBA00023242"/>
    </source>
</evidence>
<dbReference type="PROSITE" id="PS51192">
    <property type="entry name" value="HELICASE_ATP_BIND_1"/>
    <property type="match status" value="1"/>
</dbReference>